<evidence type="ECO:0000313" key="15">
    <source>
        <dbReference type="Proteomes" id="UP000655588"/>
    </source>
</evidence>
<dbReference type="InterPro" id="IPR001208">
    <property type="entry name" value="MCM_dom"/>
</dbReference>
<evidence type="ECO:0000256" key="7">
    <source>
        <dbReference type="ARBA" id="ARBA00022840"/>
    </source>
</evidence>
<dbReference type="GO" id="GO:0016787">
    <property type="term" value="F:hydrolase activity"/>
    <property type="evidence" value="ECO:0007669"/>
    <property type="project" value="UniProtKB-KW"/>
</dbReference>
<dbReference type="FunFam" id="2.20.28.10:FF:000003">
    <property type="entry name" value="DNA helicase"/>
    <property type="match status" value="1"/>
</dbReference>
<evidence type="ECO:0000256" key="3">
    <source>
        <dbReference type="ARBA" id="ARBA00022705"/>
    </source>
</evidence>
<evidence type="ECO:0000256" key="11">
    <source>
        <dbReference type="RuleBase" id="RU368062"/>
    </source>
</evidence>
<dbReference type="Pfam" id="PF17207">
    <property type="entry name" value="MCM_OB"/>
    <property type="match status" value="1"/>
</dbReference>
<keyword evidence="5 11" id="KW-0378">Hydrolase</keyword>
<evidence type="ECO:0000256" key="10">
    <source>
        <dbReference type="RuleBase" id="RU004070"/>
    </source>
</evidence>
<dbReference type="GO" id="GO:1902975">
    <property type="term" value="P:mitotic DNA replication initiation"/>
    <property type="evidence" value="ECO:0007669"/>
    <property type="project" value="TreeGrafter"/>
</dbReference>
<dbReference type="Gene3D" id="3.40.50.300">
    <property type="entry name" value="P-loop containing nucleotide triphosphate hydrolases"/>
    <property type="match status" value="1"/>
</dbReference>
<dbReference type="GO" id="GO:0003697">
    <property type="term" value="F:single-stranded DNA binding"/>
    <property type="evidence" value="ECO:0007669"/>
    <property type="project" value="TreeGrafter"/>
</dbReference>
<dbReference type="PROSITE" id="PS00847">
    <property type="entry name" value="MCM_1"/>
    <property type="match status" value="1"/>
</dbReference>
<feature type="compositionally biased region" description="Polar residues" evidence="12">
    <location>
        <begin position="1"/>
        <end position="46"/>
    </location>
</feature>
<dbReference type="Pfam" id="PF21128">
    <property type="entry name" value="WHD_MCM4"/>
    <property type="match status" value="1"/>
</dbReference>
<dbReference type="SUPFAM" id="SSF50249">
    <property type="entry name" value="Nucleic acid-binding proteins"/>
    <property type="match status" value="1"/>
</dbReference>
<dbReference type="InterPro" id="IPR036388">
    <property type="entry name" value="WH-like_DNA-bd_sf"/>
</dbReference>
<dbReference type="InterPro" id="IPR027925">
    <property type="entry name" value="MCM_N"/>
</dbReference>
<dbReference type="GO" id="GO:0000727">
    <property type="term" value="P:double-strand break repair via break-induced replication"/>
    <property type="evidence" value="ECO:0007669"/>
    <property type="project" value="TreeGrafter"/>
</dbReference>
<evidence type="ECO:0000313" key="14">
    <source>
        <dbReference type="EMBL" id="KAF3430075.1"/>
    </source>
</evidence>
<dbReference type="GO" id="GO:0006271">
    <property type="term" value="P:DNA strand elongation involved in DNA replication"/>
    <property type="evidence" value="ECO:0007669"/>
    <property type="project" value="TreeGrafter"/>
</dbReference>
<evidence type="ECO:0000256" key="5">
    <source>
        <dbReference type="ARBA" id="ARBA00022801"/>
    </source>
</evidence>
<dbReference type="InterPro" id="IPR018525">
    <property type="entry name" value="MCM_CS"/>
</dbReference>
<dbReference type="Pfam" id="PF00493">
    <property type="entry name" value="MCM"/>
    <property type="match status" value="1"/>
</dbReference>
<dbReference type="InterPro" id="IPR041562">
    <property type="entry name" value="MCM_lid"/>
</dbReference>
<dbReference type="Gene3D" id="1.10.10.10">
    <property type="entry name" value="Winged helix-like DNA-binding domain superfamily/Winged helix DNA-binding domain"/>
    <property type="match status" value="1"/>
</dbReference>
<dbReference type="InterPro" id="IPR012340">
    <property type="entry name" value="NA-bd_OB-fold"/>
</dbReference>
<evidence type="ECO:0000256" key="1">
    <source>
        <dbReference type="ARBA" id="ARBA00004123"/>
    </source>
</evidence>
<evidence type="ECO:0000256" key="2">
    <source>
        <dbReference type="ARBA" id="ARBA00008010"/>
    </source>
</evidence>
<keyword evidence="4 10" id="KW-0547">Nucleotide-binding</keyword>
<dbReference type="SMART" id="SM00382">
    <property type="entry name" value="AAA"/>
    <property type="match status" value="1"/>
</dbReference>
<dbReference type="InterPro" id="IPR008047">
    <property type="entry name" value="MCM_4"/>
</dbReference>
<dbReference type="FunFam" id="3.30.1640.10:FF:000001">
    <property type="entry name" value="DNA helicase"/>
    <property type="match status" value="1"/>
</dbReference>
<protein>
    <recommendedName>
        <fullName evidence="11">DNA replication licensing factor MCM4</fullName>
        <ecNumber evidence="11">3.6.4.12</ecNumber>
    </recommendedName>
</protein>
<dbReference type="Gene3D" id="2.40.50.140">
    <property type="entry name" value="Nucleic acid-binding proteins"/>
    <property type="match status" value="1"/>
</dbReference>
<proteinExistence type="inferred from homology"/>
<dbReference type="InterPro" id="IPR033762">
    <property type="entry name" value="MCM_OB"/>
</dbReference>
<comment type="catalytic activity">
    <reaction evidence="11">
        <text>ATP + H2O = ADP + phosphate + H(+)</text>
        <dbReference type="Rhea" id="RHEA:13065"/>
        <dbReference type="ChEBI" id="CHEBI:15377"/>
        <dbReference type="ChEBI" id="CHEBI:15378"/>
        <dbReference type="ChEBI" id="CHEBI:30616"/>
        <dbReference type="ChEBI" id="CHEBI:43474"/>
        <dbReference type="ChEBI" id="CHEBI:456216"/>
        <dbReference type="EC" id="3.6.4.12"/>
    </reaction>
</comment>
<dbReference type="GO" id="GO:0042555">
    <property type="term" value="C:MCM complex"/>
    <property type="evidence" value="ECO:0007669"/>
    <property type="project" value="UniProtKB-UniRule"/>
</dbReference>
<evidence type="ECO:0000256" key="9">
    <source>
        <dbReference type="ARBA" id="ARBA00023242"/>
    </source>
</evidence>
<sequence>MSSPARVSGTDSPGKTPRRQVQGTRSPSTFGTPRNATHSGGDNNVETPLRWGTTGVRQNILESGNQTATIVASSEHESAVDSADHFTDHSGPINGSESGLQLSSPINYGTPSSLGSIRTPRSGIRGTPARHRPDINTDRRLRQFTLQEPVPEAPNGTSESDTAGPHLVVWGTNVVINQCKEQFKLFFQQFINPDAENDELPENMNLSEPLYLQKLEEIHTLEEPYLNVNCAHIKTFDEVLYQQLVSYPQEVIPTLDMAANELFFEKFPAAVLEHQIQVRPFNVAKIKTMRQLNPSDVDQLITIPGMVIRVSRLIPQMREAYFKCSVCAFTTLVEIEKGKTKEPTVCAHCTHKYSFTLVHNLSHFSDKQMIKLQEAPDEMPQGQTPHTIVLFAHNNLVDAVMPGDRVSVTGIYRAATHKPNFDHNLQAIYKTYIDVVHFRKHDSKRLYDQEDGKEHNFTPERIEMLKSLSQKGDIYERLARHIAPSIYANNDVKKGIILQLFGGTRKTSTVYGKHFRPDINILLCGDPGTSKSQLLQYIYNLVPRSQYTSGKGSSAVGLTAYVTKDPETGQLILQTGALGLADNGICCIDEFDKMNENARSVLHEVMEQQTLSIAKAGIICQLNARTSILAAANPCESQWNKNKTFTNKNNLRSHILIKLGLINPQDETYDSKLATHMVSLYYKTIEEDEDELINMSIVRDYIVFAKEHVHPVLNEESQQRLIQAYVDMRRVGRGRGQITAYPRQLESLIRLSEAHAKVRLSSVVELQDVEEAWRLHREALKQSAIDPLSGKIDVTILTTGISAGARKRRKELCEAIQKLIESKDKVHMLNQQKIFAEIKQSSELLVTRDMFEDALRELQSNGLITIIGRNSIHLDTDKL</sequence>
<dbReference type="Pfam" id="PF14551">
    <property type="entry name" value="MCM_N"/>
    <property type="match status" value="1"/>
</dbReference>
<evidence type="ECO:0000256" key="8">
    <source>
        <dbReference type="ARBA" id="ARBA00023125"/>
    </source>
</evidence>
<comment type="subcellular location">
    <subcellularLocation>
        <location evidence="1">Nucleus</location>
    </subcellularLocation>
</comment>
<dbReference type="PANTHER" id="PTHR11630:SF66">
    <property type="entry name" value="DNA REPLICATION LICENSING FACTOR MCM4"/>
    <property type="match status" value="1"/>
</dbReference>
<accession>A0A833W0V9</accession>
<dbReference type="FunFam" id="3.40.50.300:FF:000217">
    <property type="entry name" value="DNA helicase"/>
    <property type="match status" value="1"/>
</dbReference>
<dbReference type="SUPFAM" id="SSF52540">
    <property type="entry name" value="P-loop containing nucleoside triphosphate hydrolases"/>
    <property type="match status" value="1"/>
</dbReference>
<name>A0A833W0V9_9HYME</name>
<evidence type="ECO:0000256" key="6">
    <source>
        <dbReference type="ARBA" id="ARBA00022806"/>
    </source>
</evidence>
<feature type="region of interest" description="Disordered" evidence="12">
    <location>
        <begin position="1"/>
        <end position="50"/>
    </location>
</feature>
<dbReference type="Pfam" id="PF17855">
    <property type="entry name" value="MCM_lid"/>
    <property type="match status" value="1"/>
</dbReference>
<evidence type="ECO:0000256" key="12">
    <source>
        <dbReference type="SAM" id="MobiDB-lite"/>
    </source>
</evidence>
<dbReference type="Proteomes" id="UP000655588">
    <property type="component" value="Unassembled WGS sequence"/>
</dbReference>
<dbReference type="AlphaFoldDB" id="A0A833W0V9"/>
<keyword evidence="3 11" id="KW-0235">DNA replication</keyword>
<dbReference type="GO" id="GO:0017116">
    <property type="term" value="F:single-stranded DNA helicase activity"/>
    <property type="evidence" value="ECO:0007669"/>
    <property type="project" value="TreeGrafter"/>
</dbReference>
<evidence type="ECO:0000259" key="13">
    <source>
        <dbReference type="PROSITE" id="PS50051"/>
    </source>
</evidence>
<keyword evidence="9 11" id="KW-0539">Nucleus</keyword>
<dbReference type="GO" id="GO:0005634">
    <property type="term" value="C:nucleus"/>
    <property type="evidence" value="ECO:0007669"/>
    <property type="project" value="UniProtKB-SubCell"/>
</dbReference>
<dbReference type="Gene3D" id="2.20.28.10">
    <property type="match status" value="1"/>
</dbReference>
<dbReference type="EC" id="3.6.4.12" evidence="11"/>
<comment type="subunit">
    <text evidence="11">Component of the MCM2-7 complex.</text>
</comment>
<reference evidence="14" key="1">
    <citation type="submission" date="2019-11" db="EMBL/GenBank/DDBJ databases">
        <title>The nuclear and mitochondrial genomes of Frieseomelitta varia - a highly eusocial stingless bee (Meliponini) with a permanently sterile worker caste.</title>
        <authorList>
            <person name="Freitas F.C.P."/>
            <person name="Lourenco A.P."/>
            <person name="Nunes F.M.F."/>
            <person name="Paschoal A.R."/>
            <person name="Abreu F.C.P."/>
            <person name="Barbin F.O."/>
            <person name="Bataglia L."/>
            <person name="Cardoso-Junior C.A.M."/>
            <person name="Cervoni M.S."/>
            <person name="Silva S.R."/>
            <person name="Dalarmi F."/>
            <person name="Del Lama M.A."/>
            <person name="Depintor T.S."/>
            <person name="Ferreira K.M."/>
            <person name="Goria P.S."/>
            <person name="Jaskot M.C."/>
            <person name="Lago D.C."/>
            <person name="Luna-Lucena D."/>
            <person name="Moda L.M."/>
            <person name="Nascimento L."/>
            <person name="Pedrino M."/>
            <person name="Rabico F.O."/>
            <person name="Sanches F.C."/>
            <person name="Santos D.E."/>
            <person name="Santos C.G."/>
            <person name="Vieira J."/>
            <person name="Lopes T.F."/>
            <person name="Barchuk A.R."/>
            <person name="Hartfelder K."/>
            <person name="Simoes Z.L.P."/>
            <person name="Bitondi M.M.G."/>
            <person name="Pinheiro D.G."/>
        </authorList>
    </citation>
    <scope>NUCLEOTIDE SEQUENCE</scope>
    <source>
        <strain evidence="14">USP_RPSP 00005682</strain>
        <tissue evidence="14">Whole individual</tissue>
    </source>
</reference>
<feature type="domain" description="MCM C-terminal AAA(+) ATPase" evidence="13">
    <location>
        <begin position="474"/>
        <end position="677"/>
    </location>
</feature>
<dbReference type="InterPro" id="IPR031327">
    <property type="entry name" value="MCM"/>
</dbReference>
<dbReference type="PANTHER" id="PTHR11630">
    <property type="entry name" value="DNA REPLICATION LICENSING FACTOR MCM FAMILY MEMBER"/>
    <property type="match status" value="1"/>
</dbReference>
<comment type="caution">
    <text evidence="14">The sequence shown here is derived from an EMBL/GenBank/DDBJ whole genome shotgun (WGS) entry which is preliminary data.</text>
</comment>
<dbReference type="PRINTS" id="PR01660">
    <property type="entry name" value="MCMPROTEIN4"/>
</dbReference>
<organism evidence="14 15">
    <name type="scientific">Frieseomelitta varia</name>
    <dbReference type="NCBI Taxonomy" id="561572"/>
    <lineage>
        <taxon>Eukaryota</taxon>
        <taxon>Metazoa</taxon>
        <taxon>Ecdysozoa</taxon>
        <taxon>Arthropoda</taxon>
        <taxon>Hexapoda</taxon>
        <taxon>Insecta</taxon>
        <taxon>Pterygota</taxon>
        <taxon>Neoptera</taxon>
        <taxon>Endopterygota</taxon>
        <taxon>Hymenoptera</taxon>
        <taxon>Apocrita</taxon>
        <taxon>Aculeata</taxon>
        <taxon>Apoidea</taxon>
        <taxon>Anthophila</taxon>
        <taxon>Apidae</taxon>
        <taxon>Frieseomelitta</taxon>
    </lineage>
</organism>
<keyword evidence="6 11" id="KW-0347">Helicase</keyword>
<dbReference type="InterPro" id="IPR027417">
    <property type="entry name" value="P-loop_NTPase"/>
</dbReference>
<comment type="similarity">
    <text evidence="2 10">Belongs to the MCM family.</text>
</comment>
<dbReference type="EMBL" id="WNWW01000131">
    <property type="protein sequence ID" value="KAF3430075.1"/>
    <property type="molecule type" value="Genomic_DNA"/>
</dbReference>
<keyword evidence="7 10" id="KW-0067">ATP-binding</keyword>
<dbReference type="Gene3D" id="3.30.1640.10">
    <property type="entry name" value="mini-chromosome maintenance (MCM) complex, chain A, domain 1"/>
    <property type="match status" value="1"/>
</dbReference>
<feature type="region of interest" description="Disordered" evidence="12">
    <location>
        <begin position="111"/>
        <end position="134"/>
    </location>
</feature>
<dbReference type="InterPro" id="IPR003593">
    <property type="entry name" value="AAA+_ATPase"/>
</dbReference>
<comment type="function">
    <text evidence="11">Acts as component of the MCM2-7 complex (MCM complex) which is the replicative helicase essential for 'once per cell cycle' DNA replication initiation and elongation in eukaryotic cells. The active ATPase sites in the MCM2-7 ring are formed through the interaction surfaces of two neighboring subunits such that a critical structure of a conserved arginine finger motif is provided in trans relative to the ATP-binding site of the Walker A box of the adjacent subunit. The six ATPase active sites, however, are likely to contribute differentially to the complex helicase activity.</text>
</comment>
<dbReference type="PRINTS" id="PR01657">
    <property type="entry name" value="MCMFAMILY"/>
</dbReference>
<dbReference type="SMART" id="SM00350">
    <property type="entry name" value="MCM"/>
    <property type="match status" value="1"/>
</dbReference>
<gene>
    <name evidence="14" type="ORF">E2986_02847</name>
</gene>
<dbReference type="GO" id="GO:0005524">
    <property type="term" value="F:ATP binding"/>
    <property type="evidence" value="ECO:0007669"/>
    <property type="project" value="UniProtKB-UniRule"/>
</dbReference>
<dbReference type="PROSITE" id="PS50051">
    <property type="entry name" value="MCM_2"/>
    <property type="match status" value="1"/>
</dbReference>
<keyword evidence="15" id="KW-1185">Reference proteome</keyword>
<keyword evidence="8 10" id="KW-0238">DNA-binding</keyword>
<evidence type="ECO:0000256" key="4">
    <source>
        <dbReference type="ARBA" id="ARBA00022741"/>
    </source>
</evidence>